<feature type="region of interest" description="Disordered" evidence="1">
    <location>
        <begin position="225"/>
        <end position="250"/>
    </location>
</feature>
<evidence type="ECO:0000256" key="1">
    <source>
        <dbReference type="SAM" id="MobiDB-lite"/>
    </source>
</evidence>
<feature type="compositionally biased region" description="Low complexity" evidence="1">
    <location>
        <begin position="238"/>
        <end position="247"/>
    </location>
</feature>
<organism evidence="3 4">
    <name type="scientific">Podospora australis</name>
    <dbReference type="NCBI Taxonomy" id="1536484"/>
    <lineage>
        <taxon>Eukaryota</taxon>
        <taxon>Fungi</taxon>
        <taxon>Dikarya</taxon>
        <taxon>Ascomycota</taxon>
        <taxon>Pezizomycotina</taxon>
        <taxon>Sordariomycetes</taxon>
        <taxon>Sordariomycetidae</taxon>
        <taxon>Sordariales</taxon>
        <taxon>Podosporaceae</taxon>
        <taxon>Podospora</taxon>
    </lineage>
</organism>
<dbReference type="Proteomes" id="UP001302126">
    <property type="component" value="Unassembled WGS sequence"/>
</dbReference>
<feature type="chain" id="PRO_5042917864" description="Infection structure specific protein" evidence="2">
    <location>
        <begin position="22"/>
        <end position="279"/>
    </location>
</feature>
<protein>
    <recommendedName>
        <fullName evidence="5">Infection structure specific protein</fullName>
    </recommendedName>
</protein>
<comment type="caution">
    <text evidence="3">The sequence shown here is derived from an EMBL/GenBank/DDBJ whole genome shotgun (WGS) entry which is preliminary data.</text>
</comment>
<sequence>MHINLAVVAALAAARVSTALALAEQHVARPPPALPANLRAPIGAPIAIHARQDTGNTNNSDNDDDEEEEDNSPDRKARSSCVSVYWTHLTAAQPTPPAAMRSWRATAAATMQPTTTAFVDDDDQEATSTETVNTDEYCSVNFLTNSAEPTPPPSLVPIISSYHSEYTSWVKSILPEVSRYVSACSDYKPVFAGNAMLQVATNFELCSSAIQMVFYYTPSTTSTESWPAVETGQSEGLATRTSSSTAGAAGGLMPRETGMGVMAVAAAAAVGVMGAMGVV</sequence>
<keyword evidence="4" id="KW-1185">Reference proteome</keyword>
<dbReference type="AlphaFoldDB" id="A0AAN6WUD2"/>
<gene>
    <name evidence="3" type="ORF">QBC35DRAFT_501346</name>
</gene>
<proteinExistence type="predicted"/>
<evidence type="ECO:0000313" key="4">
    <source>
        <dbReference type="Proteomes" id="UP001302126"/>
    </source>
</evidence>
<feature type="region of interest" description="Disordered" evidence="1">
    <location>
        <begin position="48"/>
        <end position="78"/>
    </location>
</feature>
<accession>A0AAN6WUD2</accession>
<feature type="compositionally biased region" description="Acidic residues" evidence="1">
    <location>
        <begin position="61"/>
        <end position="71"/>
    </location>
</feature>
<evidence type="ECO:0000313" key="3">
    <source>
        <dbReference type="EMBL" id="KAK4186432.1"/>
    </source>
</evidence>
<feature type="compositionally biased region" description="Polar residues" evidence="1">
    <location>
        <begin position="225"/>
        <end position="236"/>
    </location>
</feature>
<dbReference type="EMBL" id="MU864424">
    <property type="protein sequence ID" value="KAK4186432.1"/>
    <property type="molecule type" value="Genomic_DNA"/>
</dbReference>
<keyword evidence="2" id="KW-0732">Signal</keyword>
<reference evidence="3" key="1">
    <citation type="journal article" date="2023" name="Mol. Phylogenet. Evol.">
        <title>Genome-scale phylogeny and comparative genomics of the fungal order Sordariales.</title>
        <authorList>
            <person name="Hensen N."/>
            <person name="Bonometti L."/>
            <person name="Westerberg I."/>
            <person name="Brannstrom I.O."/>
            <person name="Guillou S."/>
            <person name="Cros-Aarteil S."/>
            <person name="Calhoun S."/>
            <person name="Haridas S."/>
            <person name="Kuo A."/>
            <person name="Mondo S."/>
            <person name="Pangilinan J."/>
            <person name="Riley R."/>
            <person name="LaButti K."/>
            <person name="Andreopoulos B."/>
            <person name="Lipzen A."/>
            <person name="Chen C."/>
            <person name="Yan M."/>
            <person name="Daum C."/>
            <person name="Ng V."/>
            <person name="Clum A."/>
            <person name="Steindorff A."/>
            <person name="Ohm R.A."/>
            <person name="Martin F."/>
            <person name="Silar P."/>
            <person name="Natvig D.O."/>
            <person name="Lalanne C."/>
            <person name="Gautier V."/>
            <person name="Ament-Velasquez S.L."/>
            <person name="Kruys A."/>
            <person name="Hutchinson M.I."/>
            <person name="Powell A.J."/>
            <person name="Barry K."/>
            <person name="Miller A.N."/>
            <person name="Grigoriev I.V."/>
            <person name="Debuchy R."/>
            <person name="Gladieux P."/>
            <person name="Hiltunen Thoren M."/>
            <person name="Johannesson H."/>
        </authorList>
    </citation>
    <scope>NUCLEOTIDE SEQUENCE</scope>
    <source>
        <strain evidence="3">PSN309</strain>
    </source>
</reference>
<reference evidence="3" key="2">
    <citation type="submission" date="2023-05" db="EMBL/GenBank/DDBJ databases">
        <authorList>
            <consortium name="Lawrence Berkeley National Laboratory"/>
            <person name="Steindorff A."/>
            <person name="Hensen N."/>
            <person name="Bonometti L."/>
            <person name="Westerberg I."/>
            <person name="Brannstrom I.O."/>
            <person name="Guillou S."/>
            <person name="Cros-Aarteil S."/>
            <person name="Calhoun S."/>
            <person name="Haridas S."/>
            <person name="Kuo A."/>
            <person name="Mondo S."/>
            <person name="Pangilinan J."/>
            <person name="Riley R."/>
            <person name="Labutti K."/>
            <person name="Andreopoulos B."/>
            <person name="Lipzen A."/>
            <person name="Chen C."/>
            <person name="Yanf M."/>
            <person name="Daum C."/>
            <person name="Ng V."/>
            <person name="Clum A."/>
            <person name="Ohm R."/>
            <person name="Martin F."/>
            <person name="Silar P."/>
            <person name="Natvig D."/>
            <person name="Lalanne C."/>
            <person name="Gautier V."/>
            <person name="Ament-Velasquez S.L."/>
            <person name="Kruys A."/>
            <person name="Hutchinson M.I."/>
            <person name="Powell A.J."/>
            <person name="Barry K."/>
            <person name="Miller A.N."/>
            <person name="Grigoriev I.V."/>
            <person name="Debuchy R."/>
            <person name="Gladieux P."/>
            <person name="Thoren M.H."/>
            <person name="Johannesson H."/>
        </authorList>
    </citation>
    <scope>NUCLEOTIDE SEQUENCE</scope>
    <source>
        <strain evidence="3">PSN309</strain>
    </source>
</reference>
<evidence type="ECO:0000256" key="2">
    <source>
        <dbReference type="SAM" id="SignalP"/>
    </source>
</evidence>
<feature type="signal peptide" evidence="2">
    <location>
        <begin position="1"/>
        <end position="21"/>
    </location>
</feature>
<name>A0AAN6WUD2_9PEZI</name>
<evidence type="ECO:0008006" key="5">
    <source>
        <dbReference type="Google" id="ProtNLM"/>
    </source>
</evidence>